<dbReference type="Pfam" id="PF00646">
    <property type="entry name" value="F-box"/>
    <property type="match status" value="1"/>
</dbReference>
<dbReference type="CDD" id="cd22157">
    <property type="entry name" value="F-box_AtFBW1-like"/>
    <property type="match status" value="1"/>
</dbReference>
<dbReference type="InterPro" id="IPR006527">
    <property type="entry name" value="F-box-assoc_dom_typ1"/>
</dbReference>
<dbReference type="SMART" id="SM00256">
    <property type="entry name" value="FBOX"/>
    <property type="match status" value="1"/>
</dbReference>
<gene>
    <name evidence="2" type="ORF">EUTSA_v10022356mg</name>
</gene>
<evidence type="ECO:0000313" key="2">
    <source>
        <dbReference type="EMBL" id="ESQ48337.1"/>
    </source>
</evidence>
<organism evidence="2 3">
    <name type="scientific">Eutrema salsugineum</name>
    <name type="common">Saltwater cress</name>
    <name type="synonym">Sisymbrium salsugineum</name>
    <dbReference type="NCBI Taxonomy" id="72664"/>
    <lineage>
        <taxon>Eukaryota</taxon>
        <taxon>Viridiplantae</taxon>
        <taxon>Streptophyta</taxon>
        <taxon>Embryophyta</taxon>
        <taxon>Tracheophyta</taxon>
        <taxon>Spermatophyta</taxon>
        <taxon>Magnoliopsida</taxon>
        <taxon>eudicotyledons</taxon>
        <taxon>Gunneridae</taxon>
        <taxon>Pentapetalae</taxon>
        <taxon>rosids</taxon>
        <taxon>malvids</taxon>
        <taxon>Brassicales</taxon>
        <taxon>Brassicaceae</taxon>
        <taxon>Eutremeae</taxon>
        <taxon>Eutrema</taxon>
    </lineage>
</organism>
<dbReference type="PROSITE" id="PS50181">
    <property type="entry name" value="FBOX"/>
    <property type="match status" value="1"/>
</dbReference>
<dbReference type="SUPFAM" id="SSF81383">
    <property type="entry name" value="F-box domain"/>
    <property type="match status" value="1"/>
</dbReference>
<dbReference type="Proteomes" id="UP000030689">
    <property type="component" value="Unassembled WGS sequence"/>
</dbReference>
<accession>V4M0K4</accession>
<dbReference type="InterPro" id="IPR050796">
    <property type="entry name" value="SCF_F-box_component"/>
</dbReference>
<sequence length="221" mass="26067">ERERLLIRHISLRRLEKNRKKTKLERLLESDSGFGETYGTRSTRLRRNLEMRRELPFELVVEILARIPVKDLVRFRCVCKSWRSLMQDERFYRKHMTHARTRIVALRDLDTRIPICHFSYERGKLEAILEALDLNIGDTSLLLNSFVIGHCHGLFCLDLRDNTFGVWNPALREFRRIQTRHLNWAEVGFGYDHSTQDYKIVVLVPDLEGGCSRAQILSSKS</sequence>
<dbReference type="STRING" id="72664.V4M0K4"/>
<dbReference type="InterPro" id="IPR036047">
    <property type="entry name" value="F-box-like_dom_sf"/>
</dbReference>
<feature type="domain" description="F-box" evidence="1">
    <location>
        <begin position="49"/>
        <end position="95"/>
    </location>
</feature>
<dbReference type="NCBIfam" id="TIGR01640">
    <property type="entry name" value="F_box_assoc_1"/>
    <property type="match status" value="1"/>
</dbReference>
<name>V4M0K4_EUTSA</name>
<feature type="non-terminal residue" evidence="2">
    <location>
        <position position="1"/>
    </location>
</feature>
<dbReference type="PANTHER" id="PTHR31672:SF13">
    <property type="entry name" value="F-BOX PROTEIN CPR30-LIKE"/>
    <property type="match status" value="1"/>
</dbReference>
<reference evidence="2 3" key="1">
    <citation type="journal article" date="2013" name="Front. Plant Sci.">
        <title>The Reference Genome of the Halophytic Plant Eutrema salsugineum.</title>
        <authorList>
            <person name="Yang R."/>
            <person name="Jarvis D.E."/>
            <person name="Chen H."/>
            <person name="Beilstein M.A."/>
            <person name="Grimwood J."/>
            <person name="Jenkins J."/>
            <person name="Shu S."/>
            <person name="Prochnik S."/>
            <person name="Xin M."/>
            <person name="Ma C."/>
            <person name="Schmutz J."/>
            <person name="Wing R.A."/>
            <person name="Mitchell-Olds T."/>
            <person name="Schumaker K.S."/>
            <person name="Wang X."/>
        </authorList>
    </citation>
    <scope>NUCLEOTIDE SEQUENCE [LARGE SCALE GENOMIC DNA]</scope>
</reference>
<proteinExistence type="predicted"/>
<feature type="non-terminal residue" evidence="2">
    <location>
        <position position="221"/>
    </location>
</feature>
<dbReference type="KEGG" id="eus:EUTSA_v10022356mg"/>
<dbReference type="EMBL" id="KI517408">
    <property type="protein sequence ID" value="ESQ48337.1"/>
    <property type="molecule type" value="Genomic_DNA"/>
</dbReference>
<dbReference type="InterPro" id="IPR017451">
    <property type="entry name" value="F-box-assoc_interact_dom"/>
</dbReference>
<dbReference type="InterPro" id="IPR001810">
    <property type="entry name" value="F-box_dom"/>
</dbReference>
<keyword evidence="3" id="KW-1185">Reference proteome</keyword>
<dbReference type="Gene3D" id="1.20.1280.50">
    <property type="match status" value="1"/>
</dbReference>
<evidence type="ECO:0000313" key="3">
    <source>
        <dbReference type="Proteomes" id="UP000030689"/>
    </source>
</evidence>
<dbReference type="OMA" id="AETFHCD"/>
<protein>
    <recommendedName>
        <fullName evidence="1">F-box domain-containing protein</fullName>
    </recommendedName>
</protein>
<dbReference type="Pfam" id="PF07734">
    <property type="entry name" value="FBA_1"/>
    <property type="match status" value="1"/>
</dbReference>
<dbReference type="Gramene" id="ESQ48337">
    <property type="protein sequence ID" value="ESQ48337"/>
    <property type="gene ID" value="EUTSA_v10022356mg"/>
</dbReference>
<dbReference type="PANTHER" id="PTHR31672">
    <property type="entry name" value="BNACNNG10540D PROTEIN"/>
    <property type="match status" value="1"/>
</dbReference>
<evidence type="ECO:0000259" key="1">
    <source>
        <dbReference type="PROSITE" id="PS50181"/>
    </source>
</evidence>
<dbReference type="AlphaFoldDB" id="V4M0K4"/>